<keyword evidence="2 5" id="KW-0808">Transferase</keyword>
<organism evidence="8 9">
    <name type="scientific">Nocardia acididurans</name>
    <dbReference type="NCBI Taxonomy" id="2802282"/>
    <lineage>
        <taxon>Bacteria</taxon>
        <taxon>Bacillati</taxon>
        <taxon>Actinomycetota</taxon>
        <taxon>Actinomycetes</taxon>
        <taxon>Mycobacteriales</taxon>
        <taxon>Nocardiaceae</taxon>
        <taxon>Nocardia</taxon>
    </lineage>
</organism>
<evidence type="ECO:0000256" key="1">
    <source>
        <dbReference type="ARBA" id="ARBA00022603"/>
    </source>
</evidence>
<evidence type="ECO:0000256" key="7">
    <source>
        <dbReference type="RuleBase" id="RU000417"/>
    </source>
</evidence>
<dbReference type="PROSITE" id="PS00094">
    <property type="entry name" value="C5_MTASE_1"/>
    <property type="match status" value="1"/>
</dbReference>
<dbReference type="PANTHER" id="PTHR10629">
    <property type="entry name" value="CYTOSINE-SPECIFIC METHYLTRANSFERASE"/>
    <property type="match status" value="1"/>
</dbReference>
<dbReference type="Proteomes" id="UP000602198">
    <property type="component" value="Unassembled WGS sequence"/>
</dbReference>
<evidence type="ECO:0000313" key="8">
    <source>
        <dbReference type="EMBL" id="MBL1079899.1"/>
    </source>
</evidence>
<dbReference type="Gene3D" id="3.40.50.150">
    <property type="entry name" value="Vaccinia Virus protein VP39"/>
    <property type="match status" value="1"/>
</dbReference>
<comment type="caution">
    <text evidence="8">The sequence shown here is derived from an EMBL/GenBank/DDBJ whole genome shotgun (WGS) entry which is preliminary data.</text>
</comment>
<evidence type="ECO:0000256" key="6">
    <source>
        <dbReference type="RuleBase" id="RU000416"/>
    </source>
</evidence>
<sequence>MPPNKRLKMVSLFSGAGGLDVGLHEVGRFDLLACAELDPQFCETLQRNRDAGLFGTRKTQVLNKDLSQYDPFDLMDRVGLKPGELDLLVGGPPCQSFSTAGRRGTVEDPRGLLLWDFLRFVDALKPKYFLMENVRGLLSAALRHRPIADRPDKGGPALTEEELPGSVIQSWIADLLKIDSGAYRVDSFEVNAVNYGAPQLRERVLFLGNRRGQIIDFPEPTHGPTELAPDRQPFATLLDALNGFSESNPVLMDFSPRKKGYLAQVPSGGNWRMLPDEVARESMGRAYFAKGGRSGWWRRLSWDLPCPTITTLPNHSSTSMCHPDEVRVLSVGESARIQEFPVGWTFSGSPQQQMKQVGNAVPARLGKVAGQVISEAFDGPDGGATIDTPPYRQVYLRSHVRTRQWWKDGQAFVWDGTGGSAEYSARRRSVQSTLF</sequence>
<dbReference type="InterPro" id="IPR029063">
    <property type="entry name" value="SAM-dependent_MTases_sf"/>
</dbReference>
<dbReference type="InterPro" id="IPR050390">
    <property type="entry name" value="C5-Methyltransferase"/>
</dbReference>
<dbReference type="EC" id="2.1.1.37" evidence="7"/>
<dbReference type="Gene3D" id="3.90.120.10">
    <property type="entry name" value="DNA Methylase, subunit A, domain 2"/>
    <property type="match status" value="1"/>
</dbReference>
<dbReference type="RefSeq" id="WP_201957786.1">
    <property type="nucleotide sequence ID" value="NZ_JAERRJ010000021.1"/>
</dbReference>
<feature type="active site" evidence="5">
    <location>
        <position position="94"/>
    </location>
</feature>
<dbReference type="SUPFAM" id="SSF53335">
    <property type="entry name" value="S-adenosyl-L-methionine-dependent methyltransferases"/>
    <property type="match status" value="1"/>
</dbReference>
<dbReference type="EMBL" id="JAERRJ010000021">
    <property type="protein sequence ID" value="MBL1079899.1"/>
    <property type="molecule type" value="Genomic_DNA"/>
</dbReference>
<evidence type="ECO:0000256" key="5">
    <source>
        <dbReference type="PROSITE-ProRule" id="PRU01016"/>
    </source>
</evidence>
<keyword evidence="3 5" id="KW-0949">S-adenosyl-L-methionine</keyword>
<evidence type="ECO:0000256" key="4">
    <source>
        <dbReference type="ARBA" id="ARBA00022747"/>
    </source>
</evidence>
<evidence type="ECO:0000256" key="3">
    <source>
        <dbReference type="ARBA" id="ARBA00022691"/>
    </source>
</evidence>
<evidence type="ECO:0000256" key="2">
    <source>
        <dbReference type="ARBA" id="ARBA00022679"/>
    </source>
</evidence>
<gene>
    <name evidence="8" type="ORF">JK358_36435</name>
</gene>
<dbReference type="InterPro" id="IPR018117">
    <property type="entry name" value="C5_DNA_meth_AS"/>
</dbReference>
<dbReference type="NCBIfam" id="TIGR00675">
    <property type="entry name" value="dcm"/>
    <property type="match status" value="1"/>
</dbReference>
<proteinExistence type="inferred from homology"/>
<evidence type="ECO:0000313" key="9">
    <source>
        <dbReference type="Proteomes" id="UP000602198"/>
    </source>
</evidence>
<dbReference type="GO" id="GO:0032259">
    <property type="term" value="P:methylation"/>
    <property type="evidence" value="ECO:0007669"/>
    <property type="project" value="UniProtKB-KW"/>
</dbReference>
<comment type="catalytic activity">
    <reaction evidence="7">
        <text>a 2'-deoxycytidine in DNA + S-adenosyl-L-methionine = a 5-methyl-2'-deoxycytidine in DNA + S-adenosyl-L-homocysteine + H(+)</text>
        <dbReference type="Rhea" id="RHEA:13681"/>
        <dbReference type="Rhea" id="RHEA-COMP:11369"/>
        <dbReference type="Rhea" id="RHEA-COMP:11370"/>
        <dbReference type="ChEBI" id="CHEBI:15378"/>
        <dbReference type="ChEBI" id="CHEBI:57856"/>
        <dbReference type="ChEBI" id="CHEBI:59789"/>
        <dbReference type="ChEBI" id="CHEBI:85452"/>
        <dbReference type="ChEBI" id="CHEBI:85454"/>
        <dbReference type="EC" id="2.1.1.37"/>
    </reaction>
</comment>
<keyword evidence="1 5" id="KW-0489">Methyltransferase</keyword>
<reference evidence="8 9" key="1">
    <citation type="submission" date="2021-01" db="EMBL/GenBank/DDBJ databases">
        <title>WGS of actinomycetes isolated from Thailand.</title>
        <authorList>
            <person name="Thawai C."/>
        </authorList>
    </citation>
    <scope>NUCLEOTIDE SEQUENCE [LARGE SCALE GENOMIC DNA]</scope>
    <source>
        <strain evidence="8 9">LPG 2</strain>
    </source>
</reference>
<keyword evidence="9" id="KW-1185">Reference proteome</keyword>
<comment type="similarity">
    <text evidence="5 6">Belongs to the class I-like SAM-binding methyltransferase superfamily. C5-methyltransferase family.</text>
</comment>
<keyword evidence="4" id="KW-0680">Restriction system</keyword>
<accession>A0ABS1MJQ0</accession>
<dbReference type="GO" id="GO:0008168">
    <property type="term" value="F:methyltransferase activity"/>
    <property type="evidence" value="ECO:0007669"/>
    <property type="project" value="UniProtKB-KW"/>
</dbReference>
<dbReference type="PANTHER" id="PTHR10629:SF52">
    <property type="entry name" value="DNA (CYTOSINE-5)-METHYLTRANSFERASE 1"/>
    <property type="match status" value="1"/>
</dbReference>
<protein>
    <recommendedName>
        <fullName evidence="7">Cytosine-specific methyltransferase</fullName>
        <ecNumber evidence="7">2.1.1.37</ecNumber>
    </recommendedName>
</protein>
<dbReference type="Pfam" id="PF00145">
    <property type="entry name" value="DNA_methylase"/>
    <property type="match status" value="1"/>
</dbReference>
<dbReference type="PROSITE" id="PS51679">
    <property type="entry name" value="SAM_MT_C5"/>
    <property type="match status" value="1"/>
</dbReference>
<dbReference type="InterPro" id="IPR001525">
    <property type="entry name" value="C5_MeTfrase"/>
</dbReference>
<name>A0ABS1MJQ0_9NOCA</name>
<dbReference type="PRINTS" id="PR00105">
    <property type="entry name" value="C5METTRFRASE"/>
</dbReference>